<reference evidence="2" key="1">
    <citation type="submission" date="2014-12" db="EMBL/GenBank/DDBJ databases">
        <title>Insight into the proteome of Arion vulgaris.</title>
        <authorList>
            <person name="Aradska J."/>
            <person name="Bulat T."/>
            <person name="Smidak R."/>
            <person name="Sarate P."/>
            <person name="Gangsoo J."/>
            <person name="Sialana F."/>
            <person name="Bilban M."/>
            <person name="Lubec G."/>
        </authorList>
    </citation>
    <scope>NUCLEOTIDE SEQUENCE</scope>
    <source>
        <tissue evidence="2">Skin</tissue>
    </source>
</reference>
<feature type="compositionally biased region" description="Polar residues" evidence="1">
    <location>
        <begin position="105"/>
        <end position="122"/>
    </location>
</feature>
<evidence type="ECO:0000256" key="1">
    <source>
        <dbReference type="SAM" id="MobiDB-lite"/>
    </source>
</evidence>
<feature type="region of interest" description="Disordered" evidence="1">
    <location>
        <begin position="103"/>
        <end position="122"/>
    </location>
</feature>
<accession>A0A0B6Y078</accession>
<protein>
    <submittedName>
        <fullName evidence="2">Uncharacterized protein</fullName>
    </submittedName>
</protein>
<sequence>QTFTSISNNTHSALRNSQVKQPVMFFNRNDQNALSLFSSLQNQAATKQPQFQRQQTFLSTAVTSPHGQMRGYTSAVTTADPSVLKSADVTRIPFVLTGPQELPQMFSTRSSNPQPSALVASS</sequence>
<evidence type="ECO:0000313" key="2">
    <source>
        <dbReference type="EMBL" id="CEK49513.1"/>
    </source>
</evidence>
<feature type="non-terminal residue" evidence="2">
    <location>
        <position position="1"/>
    </location>
</feature>
<dbReference type="AlphaFoldDB" id="A0A0B6Y078"/>
<name>A0A0B6Y078_9EUPU</name>
<feature type="non-terminal residue" evidence="2">
    <location>
        <position position="122"/>
    </location>
</feature>
<proteinExistence type="predicted"/>
<organism evidence="2">
    <name type="scientific">Arion vulgaris</name>
    <dbReference type="NCBI Taxonomy" id="1028688"/>
    <lineage>
        <taxon>Eukaryota</taxon>
        <taxon>Metazoa</taxon>
        <taxon>Spiralia</taxon>
        <taxon>Lophotrochozoa</taxon>
        <taxon>Mollusca</taxon>
        <taxon>Gastropoda</taxon>
        <taxon>Heterobranchia</taxon>
        <taxon>Euthyneura</taxon>
        <taxon>Panpulmonata</taxon>
        <taxon>Eupulmonata</taxon>
        <taxon>Stylommatophora</taxon>
        <taxon>Helicina</taxon>
        <taxon>Arionoidea</taxon>
        <taxon>Arionidae</taxon>
        <taxon>Arion</taxon>
    </lineage>
</organism>
<dbReference type="EMBL" id="HACG01002648">
    <property type="protein sequence ID" value="CEK49513.1"/>
    <property type="molecule type" value="Transcribed_RNA"/>
</dbReference>
<gene>
    <name evidence="2" type="primary">ORF7980</name>
</gene>